<accession>A0A1S2XRU5</accession>
<proteinExistence type="predicted"/>
<dbReference type="GeneID" id="101512486"/>
<dbReference type="OrthoDB" id="336008at2759"/>
<reference evidence="1" key="1">
    <citation type="journal article" date="2013" name="Nat. Biotechnol.">
        <title>Draft genome sequence of chickpea (Cicer arietinum) provides a resource for trait improvement.</title>
        <authorList>
            <person name="Varshney R.K."/>
            <person name="Song C."/>
            <person name="Saxena R.K."/>
            <person name="Azam S."/>
            <person name="Yu S."/>
            <person name="Sharpe A.G."/>
            <person name="Cannon S."/>
            <person name="Baek J."/>
            <person name="Rosen B.D."/>
            <person name="Tar'an B."/>
            <person name="Millan T."/>
            <person name="Zhang X."/>
            <person name="Ramsay L.D."/>
            <person name="Iwata A."/>
            <person name="Wang Y."/>
            <person name="Nelson W."/>
            <person name="Farmer A.D."/>
            <person name="Gaur P.M."/>
            <person name="Soderlund C."/>
            <person name="Penmetsa R.V."/>
            <person name="Xu C."/>
            <person name="Bharti A.K."/>
            <person name="He W."/>
            <person name="Winter P."/>
            <person name="Zhao S."/>
            <person name="Hane J.K."/>
            <person name="Carrasquilla-Garcia N."/>
            <person name="Condie J.A."/>
            <person name="Upadhyaya H.D."/>
            <person name="Luo M.C."/>
            <person name="Thudi M."/>
            <person name="Gowda C.L."/>
            <person name="Singh N.P."/>
            <person name="Lichtenzveig J."/>
            <person name="Gali K.K."/>
            <person name="Rubio J."/>
            <person name="Nadarajan N."/>
            <person name="Dolezel J."/>
            <person name="Bansal K.C."/>
            <person name="Xu X."/>
            <person name="Edwards D."/>
            <person name="Zhang G."/>
            <person name="Kahl G."/>
            <person name="Gil J."/>
            <person name="Singh K.B."/>
            <person name="Datta S.K."/>
            <person name="Jackson S.A."/>
            <person name="Wang J."/>
            <person name="Cook D.R."/>
        </authorList>
    </citation>
    <scope>NUCLEOTIDE SEQUENCE [LARGE SCALE GENOMIC DNA]</scope>
    <source>
        <strain evidence="1">cv. CDC Frontier</strain>
    </source>
</reference>
<evidence type="ECO:0000313" key="1">
    <source>
        <dbReference type="Proteomes" id="UP000087171"/>
    </source>
</evidence>
<name>A0A1S2XRU5_CICAR</name>
<reference evidence="2" key="2">
    <citation type="submission" date="2025-08" db="UniProtKB">
        <authorList>
            <consortium name="RefSeq"/>
        </authorList>
    </citation>
    <scope>IDENTIFICATION</scope>
    <source>
        <tissue evidence="2">Etiolated seedlings</tissue>
    </source>
</reference>
<dbReference type="Gene3D" id="2.130.10.10">
    <property type="entry name" value="YVTN repeat-like/Quinoprotein amine dehydrogenase"/>
    <property type="match status" value="1"/>
</dbReference>
<dbReference type="PANTHER" id="PTHR31789">
    <property type="entry name" value="OS05G0482600 PROTEIN"/>
    <property type="match status" value="1"/>
</dbReference>
<dbReference type="KEGG" id="cam:101512486"/>
<dbReference type="eggNOG" id="ENOG502QS54">
    <property type="taxonomic scope" value="Eukaryota"/>
</dbReference>
<evidence type="ECO:0000313" key="2">
    <source>
        <dbReference type="RefSeq" id="XP_004492607.1"/>
    </source>
</evidence>
<dbReference type="Proteomes" id="UP000087171">
    <property type="component" value="Chromosome Ca3"/>
</dbReference>
<dbReference type="RefSeq" id="XP_004492607.1">
    <property type="nucleotide sequence ID" value="XM_004492550.3"/>
</dbReference>
<protein>
    <submittedName>
        <fullName evidence="2">Uncharacterized protein LOC101512486</fullName>
    </submittedName>
</protein>
<dbReference type="InterPro" id="IPR057221">
    <property type="entry name" value="DUF7899"/>
</dbReference>
<dbReference type="Pfam" id="PF25463">
    <property type="entry name" value="DUF7899"/>
    <property type="match status" value="1"/>
</dbReference>
<dbReference type="PaxDb" id="3827-XP_004492607.1"/>
<organism evidence="1 2">
    <name type="scientific">Cicer arietinum</name>
    <name type="common">Chickpea</name>
    <name type="synonym">Garbanzo</name>
    <dbReference type="NCBI Taxonomy" id="3827"/>
    <lineage>
        <taxon>Eukaryota</taxon>
        <taxon>Viridiplantae</taxon>
        <taxon>Streptophyta</taxon>
        <taxon>Embryophyta</taxon>
        <taxon>Tracheophyta</taxon>
        <taxon>Spermatophyta</taxon>
        <taxon>Magnoliopsida</taxon>
        <taxon>eudicotyledons</taxon>
        <taxon>Gunneridae</taxon>
        <taxon>Pentapetalae</taxon>
        <taxon>rosids</taxon>
        <taxon>fabids</taxon>
        <taxon>Fabales</taxon>
        <taxon>Fabaceae</taxon>
        <taxon>Papilionoideae</taxon>
        <taxon>50 kb inversion clade</taxon>
        <taxon>NPAAA clade</taxon>
        <taxon>Hologalegina</taxon>
        <taxon>IRL clade</taxon>
        <taxon>Cicereae</taxon>
        <taxon>Cicer</taxon>
    </lineage>
</organism>
<dbReference type="STRING" id="3827.A0A1S2XRU5"/>
<dbReference type="InterPro" id="IPR015943">
    <property type="entry name" value="WD40/YVTN_repeat-like_dom_sf"/>
</dbReference>
<gene>
    <name evidence="2" type="primary">LOC101512486</name>
</gene>
<keyword evidence="1" id="KW-1185">Reference proteome</keyword>
<dbReference type="AlphaFoldDB" id="A0A1S2XRU5"/>
<sequence>MRIMDERRRGGWCGRRIVATKRGSTNNAATKTNTNSIIKKLQSREISPKPHRSFASSTSPHRFQNMRLTHQYDTHDPKHPSSSSPSPLLPFLLKRTKLVEIVAAKNLVFALTHSGLCAAFSRETNERVCYLNVSPDEVIRSLFYNKNNDSLITVSVYASENFSSLKCRSTRIEYIRRAKPDAGFPLFLAESLKWPGFVEFDDVNAKVLTYSAQDSVYKIFDLKNYTLLYSISDRNVQEIKISPGIMLLIFSRASSHIPLKIISIEDGTVLKSFNHLLHRNKKVDFIEQFNEKLLVKQENENLQILDVRSFEMMEVSRSEFMTPSAFIFLYENQLFLTFRNRTISVWNFRGELVTSFEDHVLWHPDCNTNNIYITSDQDLIISYCKAEPEDQWMEGNAGSINISNILTGKSVAKINAANCSKKVDEECSNSFSGKHTRSSLITNSVAEVLEDITALYYDEERNEIYTGNRHGFLHVWSN</sequence>
<dbReference type="PANTHER" id="PTHR31789:SF10">
    <property type="entry name" value="TRANSDUCIN_WD40 REPEAT-LIKE SUPERFAMILY PROTEIN"/>
    <property type="match status" value="1"/>
</dbReference>
<dbReference type="SUPFAM" id="SSF69322">
    <property type="entry name" value="Tricorn protease domain 2"/>
    <property type="match status" value="1"/>
</dbReference>